<sequence length="66" mass="7021">MIWKGPAQGETCVGSFFVYVVTIVRGAQIVGVVLVIARSEDAVRALEAANLQLIALIRPADLAQLV</sequence>
<keyword evidence="1" id="KW-0812">Transmembrane</keyword>
<keyword evidence="1" id="KW-1133">Transmembrane helix</keyword>
<accession>A0ABQ5UP27</accession>
<comment type="caution">
    <text evidence="2">The sequence shown here is derived from an EMBL/GenBank/DDBJ whole genome shotgun (WGS) entry which is preliminary data.</text>
</comment>
<name>A0ABQ5UP27_9HYPH</name>
<evidence type="ECO:0000313" key="2">
    <source>
        <dbReference type="EMBL" id="GLQ16614.1"/>
    </source>
</evidence>
<keyword evidence="3" id="KW-1185">Reference proteome</keyword>
<reference evidence="2" key="1">
    <citation type="journal article" date="2014" name="Int. J. Syst. Evol. Microbiol.">
        <title>Complete genome of a new Firmicutes species belonging to the dominant human colonic microbiota ('Ruminococcus bicirculans') reveals two chromosomes and a selective capacity to utilize plant glucans.</title>
        <authorList>
            <consortium name="NISC Comparative Sequencing Program"/>
            <person name="Wegmann U."/>
            <person name="Louis P."/>
            <person name="Goesmann A."/>
            <person name="Henrissat B."/>
            <person name="Duncan S.H."/>
            <person name="Flint H.J."/>
        </authorList>
    </citation>
    <scope>NUCLEOTIDE SEQUENCE</scope>
    <source>
        <strain evidence="2">NBRC 107169</strain>
    </source>
</reference>
<protein>
    <submittedName>
        <fullName evidence="2">Uncharacterized protein</fullName>
    </submittedName>
</protein>
<dbReference type="EMBL" id="BSNI01000002">
    <property type="protein sequence ID" value="GLQ16614.1"/>
    <property type="molecule type" value="Genomic_DNA"/>
</dbReference>
<evidence type="ECO:0000256" key="1">
    <source>
        <dbReference type="SAM" id="Phobius"/>
    </source>
</evidence>
<proteinExistence type="predicted"/>
<gene>
    <name evidence="2" type="ORF">GCM10007879_08630</name>
</gene>
<feature type="transmembrane region" description="Helical" evidence="1">
    <location>
        <begin position="16"/>
        <end position="37"/>
    </location>
</feature>
<dbReference type="Proteomes" id="UP001161405">
    <property type="component" value="Unassembled WGS sequence"/>
</dbReference>
<evidence type="ECO:0000313" key="3">
    <source>
        <dbReference type="Proteomes" id="UP001161405"/>
    </source>
</evidence>
<keyword evidence="1" id="KW-0472">Membrane</keyword>
<reference evidence="2" key="2">
    <citation type="submission" date="2023-01" db="EMBL/GenBank/DDBJ databases">
        <title>Draft genome sequence of Maritalea porphyrae strain NBRC 107169.</title>
        <authorList>
            <person name="Sun Q."/>
            <person name="Mori K."/>
        </authorList>
    </citation>
    <scope>NUCLEOTIDE SEQUENCE</scope>
    <source>
        <strain evidence="2">NBRC 107169</strain>
    </source>
</reference>
<organism evidence="2 3">
    <name type="scientific">Maritalea porphyrae</name>
    <dbReference type="NCBI Taxonomy" id="880732"/>
    <lineage>
        <taxon>Bacteria</taxon>
        <taxon>Pseudomonadati</taxon>
        <taxon>Pseudomonadota</taxon>
        <taxon>Alphaproteobacteria</taxon>
        <taxon>Hyphomicrobiales</taxon>
        <taxon>Devosiaceae</taxon>
        <taxon>Maritalea</taxon>
    </lineage>
</organism>